<accession>A0A1S2VMS8</accession>
<gene>
    <name evidence="1" type="ORF">BLX24_11000</name>
</gene>
<dbReference type="SUPFAM" id="SSF158446">
    <property type="entry name" value="IVS-encoded protein-like"/>
    <property type="match status" value="1"/>
</dbReference>
<evidence type="ECO:0000313" key="2">
    <source>
        <dbReference type="Proteomes" id="UP000181790"/>
    </source>
</evidence>
<sequence>MTSDELKRRTKAFGIQVIALVEGLPDTKAGWAVGRQLIRCATSVGANYRAACRAKSKADFIAKIDTVEEEADESLYWLEILDEIKLTKPELVKPLAREANELTAIFTKISISSKKK</sequence>
<dbReference type="PANTHER" id="PTHR38471">
    <property type="entry name" value="FOUR HELIX BUNDLE PROTEIN"/>
    <property type="match status" value="1"/>
</dbReference>
<dbReference type="OrthoDB" id="285993at2"/>
<keyword evidence="2" id="KW-1185">Reference proteome</keyword>
<dbReference type="RefSeq" id="WP_071503169.1">
    <property type="nucleotide sequence ID" value="NZ_MORL01000004.1"/>
</dbReference>
<organism evidence="1 2">
    <name type="scientific">Arsenicibacter rosenii</name>
    <dbReference type="NCBI Taxonomy" id="1750698"/>
    <lineage>
        <taxon>Bacteria</taxon>
        <taxon>Pseudomonadati</taxon>
        <taxon>Bacteroidota</taxon>
        <taxon>Cytophagia</taxon>
        <taxon>Cytophagales</taxon>
        <taxon>Spirosomataceae</taxon>
        <taxon>Arsenicibacter</taxon>
    </lineage>
</organism>
<comment type="caution">
    <text evidence="1">The sequence shown here is derived from an EMBL/GenBank/DDBJ whole genome shotgun (WGS) entry which is preliminary data.</text>
</comment>
<dbReference type="InterPro" id="IPR012657">
    <property type="entry name" value="23S_rRNA-intervening_sequence"/>
</dbReference>
<reference evidence="1 2" key="1">
    <citation type="submission" date="2016-10" db="EMBL/GenBank/DDBJ databases">
        <title>Arsenicibacter rosenii gen. nov., sp. nov., an efficient arsenic-methylating bacterium isolated from an arsenic-contaminated paddy soil.</title>
        <authorList>
            <person name="Huang K."/>
        </authorList>
    </citation>
    <scope>NUCLEOTIDE SEQUENCE [LARGE SCALE GENOMIC DNA]</scope>
    <source>
        <strain evidence="1 2">SM-1</strain>
    </source>
</reference>
<dbReference type="Gene3D" id="1.20.1440.60">
    <property type="entry name" value="23S rRNA-intervening sequence"/>
    <property type="match status" value="1"/>
</dbReference>
<proteinExistence type="predicted"/>
<dbReference type="InterPro" id="IPR036583">
    <property type="entry name" value="23S_rRNA_IVS_sf"/>
</dbReference>
<dbReference type="PIRSF" id="PIRSF035652">
    <property type="entry name" value="CHP02436"/>
    <property type="match status" value="1"/>
</dbReference>
<evidence type="ECO:0008006" key="3">
    <source>
        <dbReference type="Google" id="ProtNLM"/>
    </source>
</evidence>
<dbReference type="Pfam" id="PF05635">
    <property type="entry name" value="23S_rRNA_IVP"/>
    <property type="match status" value="1"/>
</dbReference>
<protein>
    <recommendedName>
        <fullName evidence="3">Four helix bundle protein</fullName>
    </recommendedName>
</protein>
<evidence type="ECO:0000313" key="1">
    <source>
        <dbReference type="EMBL" id="OIN59486.1"/>
    </source>
</evidence>
<dbReference type="EMBL" id="MORL01000004">
    <property type="protein sequence ID" value="OIN59486.1"/>
    <property type="molecule type" value="Genomic_DNA"/>
</dbReference>
<dbReference type="NCBIfam" id="TIGR02436">
    <property type="entry name" value="four helix bundle protein"/>
    <property type="match status" value="1"/>
</dbReference>
<name>A0A1S2VMS8_9BACT</name>
<dbReference type="AlphaFoldDB" id="A0A1S2VMS8"/>
<dbReference type="PANTHER" id="PTHR38471:SF2">
    <property type="entry name" value="FOUR HELIX BUNDLE PROTEIN"/>
    <property type="match status" value="1"/>
</dbReference>
<dbReference type="Proteomes" id="UP000181790">
    <property type="component" value="Unassembled WGS sequence"/>
</dbReference>